<accession>A0A7W3PBR9</accession>
<dbReference type="RefSeq" id="WP_182541872.1">
    <property type="nucleotide sequence ID" value="NZ_JACGXA010000003.1"/>
</dbReference>
<dbReference type="EMBL" id="JACGXA010000003">
    <property type="protein sequence ID" value="MBA8805856.1"/>
    <property type="molecule type" value="Genomic_DNA"/>
</dbReference>
<gene>
    <name evidence="1" type="ORF">FB382_004201</name>
</gene>
<dbReference type="AlphaFoldDB" id="A0A7W3PBR9"/>
<dbReference type="InterPro" id="IPR019587">
    <property type="entry name" value="Polyketide_cyclase/dehydratase"/>
</dbReference>
<dbReference type="SUPFAM" id="SSF55961">
    <property type="entry name" value="Bet v1-like"/>
    <property type="match status" value="1"/>
</dbReference>
<sequence length="144" mass="16021">MSTVQASTTIAAPPEAIFAILADPRQHPLIDGSGTVLASISGPERLSLGARFGMDMHRGVPYRIRNRVVEFEEGRLIAWRHVGLHRWRYELEPVEGGTRVTETWDDSRYPAAGRLAFRLLGYPAKNQRAIEETLVKLDAAATRA</sequence>
<evidence type="ECO:0000313" key="2">
    <source>
        <dbReference type="Proteomes" id="UP000580910"/>
    </source>
</evidence>
<comment type="caution">
    <text evidence="1">The sequence shown here is derived from an EMBL/GenBank/DDBJ whole genome shotgun (WGS) entry which is preliminary data.</text>
</comment>
<dbReference type="InterPro" id="IPR023393">
    <property type="entry name" value="START-like_dom_sf"/>
</dbReference>
<protein>
    <submittedName>
        <fullName evidence="1">Uncharacterized protein YndB with AHSA1/START domain</fullName>
    </submittedName>
</protein>
<name>A0A7W3PBR9_9ACTN</name>
<reference evidence="1 2" key="1">
    <citation type="submission" date="2020-07" db="EMBL/GenBank/DDBJ databases">
        <title>Sequencing the genomes of 1000 actinobacteria strains.</title>
        <authorList>
            <person name="Klenk H.-P."/>
        </authorList>
    </citation>
    <scope>NUCLEOTIDE SEQUENCE [LARGE SCALE GENOMIC DNA]</scope>
    <source>
        <strain evidence="1 2">DSM 21349</strain>
    </source>
</reference>
<evidence type="ECO:0000313" key="1">
    <source>
        <dbReference type="EMBL" id="MBA8805856.1"/>
    </source>
</evidence>
<dbReference type="Proteomes" id="UP000580910">
    <property type="component" value="Unassembled WGS sequence"/>
</dbReference>
<keyword evidence="2" id="KW-1185">Reference proteome</keyword>
<organism evidence="1 2">
    <name type="scientific">Nocardioides ginsengisegetis</name>
    <dbReference type="NCBI Taxonomy" id="661491"/>
    <lineage>
        <taxon>Bacteria</taxon>
        <taxon>Bacillati</taxon>
        <taxon>Actinomycetota</taxon>
        <taxon>Actinomycetes</taxon>
        <taxon>Propionibacteriales</taxon>
        <taxon>Nocardioidaceae</taxon>
        <taxon>Nocardioides</taxon>
    </lineage>
</organism>
<dbReference type="Pfam" id="PF10604">
    <property type="entry name" value="Polyketide_cyc2"/>
    <property type="match status" value="1"/>
</dbReference>
<dbReference type="Gene3D" id="3.30.530.20">
    <property type="match status" value="1"/>
</dbReference>
<proteinExistence type="predicted"/>